<comment type="caution">
    <text evidence="7">The sequence shown here is derived from an EMBL/GenBank/DDBJ whole genome shotgun (WGS) entry which is preliminary data.</text>
</comment>
<feature type="domain" description="Solute-binding protein family 3/N-terminal" evidence="5">
    <location>
        <begin position="293"/>
        <end position="513"/>
    </location>
</feature>
<dbReference type="Proteomes" id="UP000050430">
    <property type="component" value="Unassembled WGS sequence"/>
</dbReference>
<name>A0A0P6WXQ2_9CHLR</name>
<dbReference type="OrthoDB" id="9774451at2"/>
<comment type="subcellular location">
    <subcellularLocation>
        <location evidence="1">Cell envelope</location>
    </subcellularLocation>
</comment>
<feature type="signal peptide" evidence="4">
    <location>
        <begin position="1"/>
        <end position="25"/>
    </location>
</feature>
<accession>A0A0P6WXQ2</accession>
<dbReference type="InterPro" id="IPR018313">
    <property type="entry name" value="SBP_3_CS"/>
</dbReference>
<feature type="domain" description="Solute-binding protein family 3/N-terminal" evidence="5">
    <location>
        <begin position="55"/>
        <end position="275"/>
    </location>
</feature>
<evidence type="ECO:0000259" key="5">
    <source>
        <dbReference type="SMART" id="SM00062"/>
    </source>
</evidence>
<evidence type="ECO:0000256" key="4">
    <source>
        <dbReference type="SAM" id="SignalP"/>
    </source>
</evidence>
<dbReference type="CDD" id="cd13624">
    <property type="entry name" value="PBP2_Arg_Lys_His"/>
    <property type="match status" value="2"/>
</dbReference>
<organism evidence="7 8">
    <name type="scientific">Leptolinea tardivitalis</name>
    <dbReference type="NCBI Taxonomy" id="229920"/>
    <lineage>
        <taxon>Bacteria</taxon>
        <taxon>Bacillati</taxon>
        <taxon>Chloroflexota</taxon>
        <taxon>Anaerolineae</taxon>
        <taxon>Anaerolineales</taxon>
        <taxon>Anaerolineaceae</taxon>
        <taxon>Leptolinea</taxon>
    </lineage>
</organism>
<dbReference type="PROSITE" id="PS51257">
    <property type="entry name" value="PROKAR_LIPOPROTEIN"/>
    <property type="match status" value="1"/>
</dbReference>
<dbReference type="RefSeq" id="WP_062423374.1">
    <property type="nucleotide sequence ID" value="NZ_BBYA01000015.1"/>
</dbReference>
<gene>
    <name evidence="7" type="ORF">ADM99_11130</name>
</gene>
<dbReference type="GO" id="GO:0016020">
    <property type="term" value="C:membrane"/>
    <property type="evidence" value="ECO:0007669"/>
    <property type="project" value="InterPro"/>
</dbReference>
<dbReference type="EMBL" id="LGCK01000011">
    <property type="protein sequence ID" value="KPL71257.1"/>
    <property type="molecule type" value="Genomic_DNA"/>
</dbReference>
<feature type="chain" id="PRO_5006132694" description="ABC transporter substrate-binding protein" evidence="4">
    <location>
        <begin position="26"/>
        <end position="515"/>
    </location>
</feature>
<evidence type="ECO:0000259" key="6">
    <source>
        <dbReference type="SMART" id="SM00079"/>
    </source>
</evidence>
<dbReference type="SUPFAM" id="SSF53850">
    <property type="entry name" value="Periplasmic binding protein-like II"/>
    <property type="match status" value="2"/>
</dbReference>
<evidence type="ECO:0008006" key="9">
    <source>
        <dbReference type="Google" id="ProtNLM"/>
    </source>
</evidence>
<dbReference type="PROSITE" id="PS01039">
    <property type="entry name" value="SBP_BACTERIAL_3"/>
    <property type="match status" value="1"/>
</dbReference>
<dbReference type="PANTHER" id="PTHR35936">
    <property type="entry name" value="MEMBRANE-BOUND LYTIC MUREIN TRANSGLYCOSYLASE F"/>
    <property type="match status" value="1"/>
</dbReference>
<evidence type="ECO:0000256" key="2">
    <source>
        <dbReference type="ARBA" id="ARBA00010333"/>
    </source>
</evidence>
<dbReference type="SMART" id="SM00062">
    <property type="entry name" value="PBPb"/>
    <property type="match status" value="2"/>
</dbReference>
<dbReference type="AlphaFoldDB" id="A0A0P6WXQ2"/>
<protein>
    <recommendedName>
        <fullName evidence="9">ABC transporter substrate-binding protein</fullName>
    </recommendedName>
</protein>
<evidence type="ECO:0000313" key="8">
    <source>
        <dbReference type="Proteomes" id="UP000050430"/>
    </source>
</evidence>
<dbReference type="InterPro" id="IPR001320">
    <property type="entry name" value="Iontro_rcpt_C"/>
</dbReference>
<evidence type="ECO:0000256" key="3">
    <source>
        <dbReference type="ARBA" id="ARBA00022729"/>
    </source>
</evidence>
<feature type="domain" description="Ionotropic glutamate receptor C-terminal" evidence="6">
    <location>
        <begin position="55"/>
        <end position="274"/>
    </location>
</feature>
<sequence>MKTKFFTIMSLLAVFAMILTACAPAATPAPAAEPTKAADAAAQPTAAEAKPAATKIRVASDAAYPPFETVDEKTKEMVGFDIDLFKAIAEKEGLEVEFVNIGFDPLLAGMAQCQYDAAISAITITDERKQNMTFSDPYFKAGQAITVAASNDAIKSEADLKGKTIGTQLGTTGDILAKKIEGANVKAYDSVDLAFQDLLNGQVEAVVADNVPSEGFVGKSPDKIKIVGDLLTSEDYGISVCKKNTELLEKINKGLAAVKADGLIEKLNTKWVKGGVSDAAAAPAAAAPAEPMKIRVASDAAYPPFETVDEKTKELVGFDIDLFKAIAEKANLQVEFVNIGFDPLLAGMAQCQYDAAISAITITDERKQNMTFSDPYFKAGQAITVAVSNDKIKTEADLKGKTIGTQLGTTGDILAKKIEGANVKAYDSVDLAFQDLLNGQVEAVVADNVPSEGFVGKSPDKIKIVGDLLTSEDYGISVCKKNTELLDRINKGLKEVKDAGLIDELNTKWVKGASK</sequence>
<dbReference type="Pfam" id="PF00497">
    <property type="entry name" value="SBP_bac_3"/>
    <property type="match status" value="2"/>
</dbReference>
<dbReference type="SMART" id="SM00079">
    <property type="entry name" value="PBPe"/>
    <property type="match status" value="1"/>
</dbReference>
<keyword evidence="3 4" id="KW-0732">Signal</keyword>
<evidence type="ECO:0000313" key="7">
    <source>
        <dbReference type="EMBL" id="KPL71257.1"/>
    </source>
</evidence>
<dbReference type="GO" id="GO:0015276">
    <property type="term" value="F:ligand-gated monoatomic ion channel activity"/>
    <property type="evidence" value="ECO:0007669"/>
    <property type="project" value="InterPro"/>
</dbReference>
<comment type="similarity">
    <text evidence="2">Belongs to the bacterial solute-binding protein 3 family.</text>
</comment>
<dbReference type="STRING" id="229920.ADM99_11130"/>
<evidence type="ECO:0000256" key="1">
    <source>
        <dbReference type="ARBA" id="ARBA00004196"/>
    </source>
</evidence>
<keyword evidence="8" id="KW-1185">Reference proteome</keyword>
<dbReference type="GO" id="GO:0030313">
    <property type="term" value="C:cell envelope"/>
    <property type="evidence" value="ECO:0007669"/>
    <property type="project" value="UniProtKB-SubCell"/>
</dbReference>
<reference evidence="7 8" key="1">
    <citation type="submission" date="2015-07" db="EMBL/GenBank/DDBJ databases">
        <title>Genome sequence of Leptolinea tardivitalis DSM 16556.</title>
        <authorList>
            <person name="Hemp J."/>
            <person name="Ward L.M."/>
            <person name="Pace L.A."/>
            <person name="Fischer W.W."/>
        </authorList>
    </citation>
    <scope>NUCLEOTIDE SEQUENCE [LARGE SCALE GENOMIC DNA]</scope>
    <source>
        <strain evidence="7 8">YMTK-2</strain>
    </source>
</reference>
<dbReference type="PANTHER" id="PTHR35936:SF17">
    <property type="entry name" value="ARGININE-BINDING EXTRACELLULAR PROTEIN ARTP"/>
    <property type="match status" value="1"/>
</dbReference>
<dbReference type="InterPro" id="IPR001638">
    <property type="entry name" value="Solute-binding_3/MltF_N"/>
</dbReference>
<proteinExistence type="inferred from homology"/>
<dbReference type="Gene3D" id="3.40.190.10">
    <property type="entry name" value="Periplasmic binding protein-like II"/>
    <property type="match status" value="4"/>
</dbReference>